<reference evidence="2 3" key="1">
    <citation type="submission" date="2016-07" db="EMBL/GenBank/DDBJ databases">
        <title>Pervasive Adenine N6-methylation of Active Genes in Fungi.</title>
        <authorList>
            <consortium name="DOE Joint Genome Institute"/>
            <person name="Mondo S.J."/>
            <person name="Dannebaum R.O."/>
            <person name="Kuo R.C."/>
            <person name="Labutti K."/>
            <person name="Haridas S."/>
            <person name="Kuo A."/>
            <person name="Salamov A."/>
            <person name="Ahrendt S.R."/>
            <person name="Lipzen A."/>
            <person name="Sullivan W."/>
            <person name="Andreopoulos W.B."/>
            <person name="Clum A."/>
            <person name="Lindquist E."/>
            <person name="Daum C."/>
            <person name="Ramamoorthy G.K."/>
            <person name="Gryganskyi A."/>
            <person name="Culley D."/>
            <person name="Magnuson J.K."/>
            <person name="James T.Y."/>
            <person name="O'Malley M.A."/>
            <person name="Stajich J.E."/>
            <person name="Spatafora J.W."/>
            <person name="Visel A."/>
            <person name="Grigoriev I.V."/>
        </authorList>
    </citation>
    <scope>NUCLEOTIDE SEQUENCE [LARGE SCALE GENOMIC DNA]</scope>
    <source>
        <strain evidence="2 3">CBS 115471</strain>
    </source>
</reference>
<feature type="signal peptide" evidence="1">
    <location>
        <begin position="1"/>
        <end position="20"/>
    </location>
</feature>
<name>A0A1Y1YWV2_9PLEO</name>
<organism evidence="2 3">
    <name type="scientific">Clohesyomyces aquaticus</name>
    <dbReference type="NCBI Taxonomy" id="1231657"/>
    <lineage>
        <taxon>Eukaryota</taxon>
        <taxon>Fungi</taxon>
        <taxon>Dikarya</taxon>
        <taxon>Ascomycota</taxon>
        <taxon>Pezizomycotina</taxon>
        <taxon>Dothideomycetes</taxon>
        <taxon>Pleosporomycetidae</taxon>
        <taxon>Pleosporales</taxon>
        <taxon>Lindgomycetaceae</taxon>
        <taxon>Clohesyomyces</taxon>
    </lineage>
</organism>
<protein>
    <submittedName>
        <fullName evidence="2">Uncharacterized protein</fullName>
    </submittedName>
</protein>
<dbReference type="AlphaFoldDB" id="A0A1Y1YWV2"/>
<evidence type="ECO:0000313" key="3">
    <source>
        <dbReference type="Proteomes" id="UP000193144"/>
    </source>
</evidence>
<dbReference type="EMBL" id="MCFA01000156">
    <property type="protein sequence ID" value="ORY02543.1"/>
    <property type="molecule type" value="Genomic_DNA"/>
</dbReference>
<dbReference type="Proteomes" id="UP000193144">
    <property type="component" value="Unassembled WGS sequence"/>
</dbReference>
<evidence type="ECO:0000256" key="1">
    <source>
        <dbReference type="SAM" id="SignalP"/>
    </source>
</evidence>
<accession>A0A1Y1YWV2</accession>
<feature type="chain" id="PRO_5013005533" evidence="1">
    <location>
        <begin position="21"/>
        <end position="85"/>
    </location>
</feature>
<keyword evidence="3" id="KW-1185">Reference proteome</keyword>
<keyword evidence="1" id="KW-0732">Signal</keyword>
<evidence type="ECO:0000313" key="2">
    <source>
        <dbReference type="EMBL" id="ORY02543.1"/>
    </source>
</evidence>
<proteinExistence type="predicted"/>
<comment type="caution">
    <text evidence="2">The sequence shown here is derived from an EMBL/GenBank/DDBJ whole genome shotgun (WGS) entry which is preliminary data.</text>
</comment>
<sequence>MSLGFLILLMIVLKHCPILSIESAKPDGHFWRFWWAPRELIEQRYRLLDLLYDNKVVSVEITTVNEDGDDGIADIERGKPKVHYP</sequence>
<gene>
    <name evidence="2" type="ORF">BCR34DRAFT_80481</name>
</gene>